<evidence type="ECO:0000313" key="1">
    <source>
        <dbReference type="EMBL" id="EXC06721.1"/>
    </source>
</evidence>
<gene>
    <name evidence="1" type="ORF">L484_021560</name>
</gene>
<proteinExistence type="predicted"/>
<keyword evidence="2" id="KW-1185">Reference proteome</keyword>
<evidence type="ECO:0000313" key="2">
    <source>
        <dbReference type="Proteomes" id="UP000030645"/>
    </source>
</evidence>
<protein>
    <submittedName>
        <fullName evidence="1">Uncharacterized protein</fullName>
    </submittedName>
</protein>
<accession>W9RSU5</accession>
<dbReference type="EMBL" id="KE345565">
    <property type="protein sequence ID" value="EXC06721.1"/>
    <property type="molecule type" value="Genomic_DNA"/>
</dbReference>
<reference evidence="2" key="1">
    <citation type="submission" date="2013-01" db="EMBL/GenBank/DDBJ databases">
        <title>Draft Genome Sequence of a Mulberry Tree, Morus notabilis C.K. Schneid.</title>
        <authorList>
            <person name="He N."/>
            <person name="Zhao S."/>
        </authorList>
    </citation>
    <scope>NUCLEOTIDE SEQUENCE</scope>
</reference>
<dbReference type="AlphaFoldDB" id="W9RSU5"/>
<name>W9RSU5_9ROSA</name>
<dbReference type="KEGG" id="mnt:21404413"/>
<organism evidence="1 2">
    <name type="scientific">Morus notabilis</name>
    <dbReference type="NCBI Taxonomy" id="981085"/>
    <lineage>
        <taxon>Eukaryota</taxon>
        <taxon>Viridiplantae</taxon>
        <taxon>Streptophyta</taxon>
        <taxon>Embryophyta</taxon>
        <taxon>Tracheophyta</taxon>
        <taxon>Spermatophyta</taxon>
        <taxon>Magnoliopsida</taxon>
        <taxon>eudicotyledons</taxon>
        <taxon>Gunneridae</taxon>
        <taxon>Pentapetalae</taxon>
        <taxon>rosids</taxon>
        <taxon>fabids</taxon>
        <taxon>Rosales</taxon>
        <taxon>Moraceae</taxon>
        <taxon>Moreae</taxon>
        <taxon>Morus</taxon>
    </lineage>
</organism>
<dbReference type="Proteomes" id="UP000030645">
    <property type="component" value="Unassembled WGS sequence"/>
</dbReference>
<sequence length="92" mass="10344">MQTRYLTLTTSYSQSQLQNPHLCFSISVLFFSSSPQPRRPEPKSAITVSEYLINEPQFSPEAASKASSTVSHLKNPQRFDLALSFLRESGFS</sequence>
<dbReference type="OrthoDB" id="1164653at2759"/>